<evidence type="ECO:0000256" key="2">
    <source>
        <dbReference type="ARBA" id="ARBA00022448"/>
    </source>
</evidence>
<evidence type="ECO:0000256" key="5">
    <source>
        <dbReference type="ARBA" id="ARBA00022840"/>
    </source>
</evidence>
<gene>
    <name evidence="11" type="ORF">JEQ12_002260</name>
</gene>
<feature type="transmembrane region" description="Helical" evidence="8">
    <location>
        <begin position="197"/>
        <end position="218"/>
    </location>
</feature>
<dbReference type="InterPro" id="IPR036640">
    <property type="entry name" value="ABC1_TM_sf"/>
</dbReference>
<sequence length="1236" mass="140134">MPKPNPLQDANFCSQLFSCWLNPLFKIGHKRKLKQDDMYSVLPEDRSQYLGEELQWHWDREVERAQRDAREPSLTKAIMKCYWSSYVVWGIFTFLEEGTRVVQPMFLGKMISYVENYDPNDSAALHEAYGYAAGLSACVLVWAVLHHLCFYHMQRVGMRLRVAVCHMIYRKVTMFFHYLWVGPLQAIAVTTLLWMEIGMSCLAGMAVLIILLLLQSCFGKLFSSLRSKTAALTDDRISTMSEVISGIKTIKMNAWEKSFIDLISGLRRNKISEILKSSYLRGMNLASFFAVSKIMIFVTFITNDLLDNQIAASQVFVVVMLFEALRFSSTLYFPMAIEKVSEAVVSIQRIENFLLLDEIPQLNPQLASDGETIVDMNNFTASWDKKSGTPTLQDLFFTARPGELLAVVGPVGAGKSSLLRALLGELPPSQGQVSVHGRIAYVPQQPWVFSGTVRSNILFGKKYEEDRYEEVIKACALEEDLQLLEDGDQTVIGDRGTPLSEGQKARVSLARAVYQDADIYLLDDPFSAVDVEVSRHLFEQCICQVLREKITILVTHQWKYLKAASWILILKGGTIVQRGTYTGLLKSGVDFDFLLKRNEEEPSPNLESSTPKNQSKPLVRGAAPELQDTENIEVTLPLEDHLEGKVGIKTYNDYFTAGAQWFILIFLILVNIAAQVAYVLQDWWFAYWANLQSDLYFGEYGKGETGVMLDLKWYLGTYSGLTVSTILFGITRSLLIFYILVNSSQTLHNKMLRSILKAPVLFFYRNPIGRILNRFSKDIGHMDDLLPLMFQDFIQTFLLVVGVVGVMVAAIPWTAIPVIPLGIIFFVLRWYFLRTSREVKCLECTTRSLVFSHLASSLQGLWTIRAYKAEQRFQELFNAYQDLHSDVICAIFATVVAFGALILVETLDLGLVGLVLSLTLTLTGMFQWCVRQSAEVENMMFSVERGIEYTDLEKEAPWELEYRPPPIWPPNGRISFFSVNLRYNSDSPLVLRNLEAFIYSRKKVGIVGRSGAGKSSLIAALFRLSEPEGDIYIDDILTTSIGLHDLRKKMSVALQVQFKESIEGLPAKMNTELAESGLNLSAGQKQLVCLARALLRKNQILIMDKATSYVDRRTDEFIQNKIRERFAQCTVLTIAHRLSTVIDCEWILEDKLSDYQFFECASIRYQCIVQTVTLGALSQQGIHSTRTEFSHLKRKPNIQEKVYFKRRQPDVTNSDLVVMNVSSGQPSAFTIFVSTL</sequence>
<evidence type="ECO:0000256" key="6">
    <source>
        <dbReference type="ARBA" id="ARBA00022989"/>
    </source>
</evidence>
<feature type="domain" description="ABC transporter" evidence="9">
    <location>
        <begin position="974"/>
        <end position="1185"/>
    </location>
</feature>
<name>A0A835ZZU2_SHEEP</name>
<dbReference type="Proteomes" id="UP000664991">
    <property type="component" value="Unassembled WGS sequence"/>
</dbReference>
<evidence type="ECO:0000256" key="4">
    <source>
        <dbReference type="ARBA" id="ARBA00022741"/>
    </source>
</evidence>
<feature type="transmembrane region" description="Helical" evidence="8">
    <location>
        <begin position="128"/>
        <end position="151"/>
    </location>
</feature>
<dbReference type="FunFam" id="1.20.1560.10:FF:000014">
    <property type="entry name" value="Multidrug resistance-associated protein member 4"/>
    <property type="match status" value="1"/>
</dbReference>
<evidence type="ECO:0000313" key="12">
    <source>
        <dbReference type="Proteomes" id="UP000664991"/>
    </source>
</evidence>
<keyword evidence="2" id="KW-0813">Transport</keyword>
<dbReference type="InterPro" id="IPR027417">
    <property type="entry name" value="P-loop_NTPase"/>
</dbReference>
<dbReference type="EMBL" id="JAEMGP010000010">
    <property type="protein sequence ID" value="KAG5204284.1"/>
    <property type="molecule type" value="Genomic_DNA"/>
</dbReference>
<dbReference type="FunFam" id="3.40.50.300:FF:000482">
    <property type="entry name" value="Multidrug resistance-associated protein member 4"/>
    <property type="match status" value="1"/>
</dbReference>
<dbReference type="InterPro" id="IPR011527">
    <property type="entry name" value="ABC1_TM_dom"/>
</dbReference>
<comment type="caution">
    <text evidence="11">The sequence shown here is derived from an EMBL/GenBank/DDBJ whole genome shotgun (WGS) entry which is preliminary data.</text>
</comment>
<dbReference type="InterPro" id="IPR003593">
    <property type="entry name" value="AAA+_ATPase"/>
</dbReference>
<evidence type="ECO:0000256" key="1">
    <source>
        <dbReference type="ARBA" id="ARBA00004370"/>
    </source>
</evidence>
<feature type="domain" description="ABC transmembrane type-1" evidence="10">
    <location>
        <begin position="665"/>
        <end position="938"/>
    </location>
</feature>
<dbReference type="GO" id="GO:0005524">
    <property type="term" value="F:ATP binding"/>
    <property type="evidence" value="ECO:0007669"/>
    <property type="project" value="UniProtKB-KW"/>
</dbReference>
<feature type="transmembrane region" description="Helical" evidence="8">
    <location>
        <begin position="661"/>
        <end position="680"/>
    </location>
</feature>
<dbReference type="PROSITE" id="PS00211">
    <property type="entry name" value="ABC_TRANSPORTER_1"/>
    <property type="match status" value="1"/>
</dbReference>
<feature type="domain" description="ABC transporter" evidence="9">
    <location>
        <begin position="374"/>
        <end position="597"/>
    </location>
</feature>
<dbReference type="InterPro" id="IPR017871">
    <property type="entry name" value="ABC_transporter-like_CS"/>
</dbReference>
<keyword evidence="6 8" id="KW-1133">Transmembrane helix</keyword>
<evidence type="ECO:0000256" key="3">
    <source>
        <dbReference type="ARBA" id="ARBA00022692"/>
    </source>
</evidence>
<dbReference type="PROSITE" id="PS50893">
    <property type="entry name" value="ABC_TRANSPORTER_2"/>
    <property type="match status" value="2"/>
</dbReference>
<feature type="transmembrane region" description="Helical" evidence="8">
    <location>
        <begin position="797"/>
        <end position="828"/>
    </location>
</feature>
<evidence type="ECO:0000259" key="10">
    <source>
        <dbReference type="PROSITE" id="PS50929"/>
    </source>
</evidence>
<feature type="domain" description="ABC transmembrane type-1" evidence="10">
    <location>
        <begin position="91"/>
        <end position="322"/>
    </location>
</feature>
<dbReference type="InterPro" id="IPR050173">
    <property type="entry name" value="ABC_transporter_C-like"/>
</dbReference>
<comment type="subcellular location">
    <subcellularLocation>
        <location evidence="1">Membrane</location>
    </subcellularLocation>
</comment>
<evidence type="ECO:0008006" key="13">
    <source>
        <dbReference type="Google" id="ProtNLM"/>
    </source>
</evidence>
<dbReference type="SUPFAM" id="SSF52540">
    <property type="entry name" value="P-loop containing nucleoside triphosphate hydrolases"/>
    <property type="match status" value="2"/>
</dbReference>
<feature type="transmembrane region" description="Helical" evidence="8">
    <location>
        <begin position="308"/>
        <end position="325"/>
    </location>
</feature>
<evidence type="ECO:0000313" key="11">
    <source>
        <dbReference type="EMBL" id="KAG5204284.1"/>
    </source>
</evidence>
<feature type="transmembrane region" description="Helical" evidence="8">
    <location>
        <begin position="887"/>
        <end position="904"/>
    </location>
</feature>
<feature type="transmembrane region" description="Helical" evidence="8">
    <location>
        <begin position="718"/>
        <end position="741"/>
    </location>
</feature>
<dbReference type="AlphaFoldDB" id="A0A835ZZU2"/>
<dbReference type="Gene3D" id="1.20.1560.10">
    <property type="entry name" value="ABC transporter type 1, transmembrane domain"/>
    <property type="match status" value="2"/>
</dbReference>
<keyword evidence="5" id="KW-0067">ATP-binding</keyword>
<feature type="transmembrane region" description="Helical" evidence="8">
    <location>
        <begin position="172"/>
        <end position="191"/>
    </location>
</feature>
<reference evidence="11 12" key="1">
    <citation type="submission" date="2020-12" db="EMBL/GenBank/DDBJ databases">
        <title>De novo assembly of Tibetan sheep genome.</title>
        <authorList>
            <person name="Li X."/>
        </authorList>
    </citation>
    <scope>NUCLEOTIDE SEQUENCE [LARGE SCALE GENOMIC DNA]</scope>
    <source>
        <tissue evidence="11">Heart</tissue>
    </source>
</reference>
<keyword evidence="4" id="KW-0547">Nucleotide-binding</keyword>
<dbReference type="Pfam" id="PF00005">
    <property type="entry name" value="ABC_tran"/>
    <property type="match status" value="2"/>
</dbReference>
<protein>
    <recommendedName>
        <fullName evidence="13">Multidrug resistance-associated protein 4-like</fullName>
    </recommendedName>
</protein>
<dbReference type="PANTHER" id="PTHR24223:SF357">
    <property type="entry name" value="ATP-BINDING CASSETTE SUB-FAMILY C MEMBER 4"/>
    <property type="match status" value="1"/>
</dbReference>
<keyword evidence="7 8" id="KW-0472">Membrane</keyword>
<dbReference type="Pfam" id="PF00664">
    <property type="entry name" value="ABC_membrane"/>
    <property type="match status" value="2"/>
</dbReference>
<dbReference type="InterPro" id="IPR003439">
    <property type="entry name" value="ABC_transporter-like_ATP-bd"/>
</dbReference>
<dbReference type="PANTHER" id="PTHR24223">
    <property type="entry name" value="ATP-BINDING CASSETTE SUB-FAMILY C"/>
    <property type="match status" value="1"/>
</dbReference>
<dbReference type="SMART" id="SM00382">
    <property type="entry name" value="AAA"/>
    <property type="match status" value="2"/>
</dbReference>
<dbReference type="GO" id="GO:0140359">
    <property type="term" value="F:ABC-type transporter activity"/>
    <property type="evidence" value="ECO:0007669"/>
    <property type="project" value="InterPro"/>
</dbReference>
<dbReference type="CDD" id="cd03250">
    <property type="entry name" value="ABCC_MRP_domain1"/>
    <property type="match status" value="1"/>
</dbReference>
<keyword evidence="3 8" id="KW-0812">Transmembrane</keyword>
<evidence type="ECO:0000256" key="8">
    <source>
        <dbReference type="SAM" id="Phobius"/>
    </source>
</evidence>
<dbReference type="SUPFAM" id="SSF90123">
    <property type="entry name" value="ABC transporter transmembrane region"/>
    <property type="match status" value="2"/>
</dbReference>
<feature type="transmembrane region" description="Helical" evidence="8">
    <location>
        <begin position="285"/>
        <end position="302"/>
    </location>
</feature>
<feature type="transmembrane region" description="Helical" evidence="8">
    <location>
        <begin position="910"/>
        <end position="930"/>
    </location>
</feature>
<accession>A0A835ZZU2</accession>
<evidence type="ECO:0000259" key="9">
    <source>
        <dbReference type="PROSITE" id="PS50893"/>
    </source>
</evidence>
<evidence type="ECO:0000256" key="7">
    <source>
        <dbReference type="ARBA" id="ARBA00023136"/>
    </source>
</evidence>
<dbReference type="GO" id="GO:0016887">
    <property type="term" value="F:ATP hydrolysis activity"/>
    <property type="evidence" value="ECO:0007669"/>
    <property type="project" value="InterPro"/>
</dbReference>
<organism evidence="11 12">
    <name type="scientific">Ovis aries</name>
    <name type="common">Sheep</name>
    <dbReference type="NCBI Taxonomy" id="9940"/>
    <lineage>
        <taxon>Eukaryota</taxon>
        <taxon>Metazoa</taxon>
        <taxon>Chordata</taxon>
        <taxon>Craniata</taxon>
        <taxon>Vertebrata</taxon>
        <taxon>Euteleostomi</taxon>
        <taxon>Mammalia</taxon>
        <taxon>Eutheria</taxon>
        <taxon>Laurasiatheria</taxon>
        <taxon>Artiodactyla</taxon>
        <taxon>Ruminantia</taxon>
        <taxon>Pecora</taxon>
        <taxon>Bovidae</taxon>
        <taxon>Caprinae</taxon>
        <taxon>Ovis</taxon>
    </lineage>
</organism>
<dbReference type="PROSITE" id="PS50929">
    <property type="entry name" value="ABC_TM1F"/>
    <property type="match status" value="2"/>
</dbReference>
<dbReference type="Gene3D" id="3.40.50.300">
    <property type="entry name" value="P-loop containing nucleotide triphosphate hydrolases"/>
    <property type="match status" value="3"/>
</dbReference>
<proteinExistence type="predicted"/>
<dbReference type="GO" id="GO:0005886">
    <property type="term" value="C:plasma membrane"/>
    <property type="evidence" value="ECO:0007669"/>
    <property type="project" value="TreeGrafter"/>
</dbReference>